<keyword evidence="8 10" id="KW-0520">NAD</keyword>
<keyword evidence="6 10" id="KW-0547">Nucleotide-binding</keyword>
<keyword evidence="7 10" id="KW-0067">ATP-binding</keyword>
<keyword evidence="13" id="KW-1185">Reference proteome</keyword>
<comment type="similarity">
    <text evidence="10">Belongs to the NadD family.</text>
</comment>
<sequence length="206" mass="23917">MKIGIMGGTFDPIHNGHLMLGRAALEAFGLDKVWYMPNGNPPHKDISSIETDVQDRVEMVRLAISSCKEFRLEPYEAKRREVSYSYSTMEYFKGIYPEDDFYFIIGADSLFMIDQWVHPERIFPTCTVLAAYRDEINTRQEMEEKIRKLNEIYGARIRLLVTPLVRISSHELRKDVREGRSIAKYVPEAVNAYILRKNLYVGENGI</sequence>
<dbReference type="InterPro" id="IPR004821">
    <property type="entry name" value="Cyt_trans-like"/>
</dbReference>
<evidence type="ECO:0000256" key="4">
    <source>
        <dbReference type="ARBA" id="ARBA00022679"/>
    </source>
</evidence>
<evidence type="ECO:0000256" key="2">
    <source>
        <dbReference type="ARBA" id="ARBA00005019"/>
    </source>
</evidence>
<dbReference type="UniPathway" id="UPA00253">
    <property type="reaction ID" value="UER00332"/>
</dbReference>
<dbReference type="PANTHER" id="PTHR39321:SF3">
    <property type="entry name" value="PHOSPHOPANTETHEINE ADENYLYLTRANSFERASE"/>
    <property type="match status" value="1"/>
</dbReference>
<dbReference type="GO" id="GO:0005524">
    <property type="term" value="F:ATP binding"/>
    <property type="evidence" value="ECO:0007669"/>
    <property type="project" value="UniProtKB-KW"/>
</dbReference>
<dbReference type="GO" id="GO:0009435">
    <property type="term" value="P:NAD+ biosynthetic process"/>
    <property type="evidence" value="ECO:0007669"/>
    <property type="project" value="UniProtKB-UniRule"/>
</dbReference>
<dbReference type="EMBL" id="WUQX01000001">
    <property type="protein sequence ID" value="MXP76095.1"/>
    <property type="molecule type" value="Genomic_DNA"/>
</dbReference>
<evidence type="ECO:0000313" key="12">
    <source>
        <dbReference type="EMBL" id="MXP76095.1"/>
    </source>
</evidence>
<feature type="domain" description="Cytidyltransferase-like" evidence="11">
    <location>
        <begin position="5"/>
        <end position="173"/>
    </location>
</feature>
<evidence type="ECO:0000256" key="1">
    <source>
        <dbReference type="ARBA" id="ARBA00002324"/>
    </source>
</evidence>
<evidence type="ECO:0000313" key="13">
    <source>
        <dbReference type="Proteomes" id="UP000460412"/>
    </source>
</evidence>
<gene>
    <name evidence="10 12" type="primary">nadD</name>
    <name evidence="12" type="ORF">GN277_12050</name>
</gene>
<evidence type="ECO:0000256" key="5">
    <source>
        <dbReference type="ARBA" id="ARBA00022695"/>
    </source>
</evidence>
<protein>
    <recommendedName>
        <fullName evidence="10">Probable nicotinate-nucleotide adenylyltransferase</fullName>
        <ecNumber evidence="10">2.7.7.18</ecNumber>
    </recommendedName>
    <alternativeName>
        <fullName evidence="10">Deamido-NAD(+) diphosphorylase</fullName>
    </alternativeName>
    <alternativeName>
        <fullName evidence="10">Deamido-NAD(+) pyrophosphorylase</fullName>
    </alternativeName>
    <alternativeName>
        <fullName evidence="10">Nicotinate mononucleotide adenylyltransferase</fullName>
        <shortName evidence="10">NaMN adenylyltransferase</shortName>
    </alternativeName>
</protein>
<dbReference type="NCBIfam" id="TIGR00125">
    <property type="entry name" value="cyt_tran_rel"/>
    <property type="match status" value="1"/>
</dbReference>
<evidence type="ECO:0000256" key="3">
    <source>
        <dbReference type="ARBA" id="ARBA00022642"/>
    </source>
</evidence>
<dbReference type="EC" id="2.7.7.18" evidence="10"/>
<proteinExistence type="inferred from homology"/>
<dbReference type="PANTHER" id="PTHR39321">
    <property type="entry name" value="NICOTINATE-NUCLEOTIDE ADENYLYLTRANSFERASE-RELATED"/>
    <property type="match status" value="1"/>
</dbReference>
<dbReference type="InterPro" id="IPR014729">
    <property type="entry name" value="Rossmann-like_a/b/a_fold"/>
</dbReference>
<comment type="catalytic activity">
    <reaction evidence="9 10">
        <text>nicotinate beta-D-ribonucleotide + ATP + H(+) = deamido-NAD(+) + diphosphate</text>
        <dbReference type="Rhea" id="RHEA:22860"/>
        <dbReference type="ChEBI" id="CHEBI:15378"/>
        <dbReference type="ChEBI" id="CHEBI:30616"/>
        <dbReference type="ChEBI" id="CHEBI:33019"/>
        <dbReference type="ChEBI" id="CHEBI:57502"/>
        <dbReference type="ChEBI" id="CHEBI:58437"/>
        <dbReference type="EC" id="2.7.7.18"/>
    </reaction>
</comment>
<comment type="caution">
    <text evidence="12">The sequence shown here is derived from an EMBL/GenBank/DDBJ whole genome shotgun (WGS) entry which is preliminary data.</text>
</comment>
<keyword evidence="5 10" id="KW-0548">Nucleotidyltransferase</keyword>
<name>A0A7X3MGN1_9FIRM</name>
<dbReference type="SUPFAM" id="SSF52374">
    <property type="entry name" value="Nucleotidylyl transferase"/>
    <property type="match status" value="1"/>
</dbReference>
<dbReference type="RefSeq" id="WP_159751266.1">
    <property type="nucleotide sequence ID" value="NZ_CASZNZ010000042.1"/>
</dbReference>
<evidence type="ECO:0000256" key="7">
    <source>
        <dbReference type="ARBA" id="ARBA00022840"/>
    </source>
</evidence>
<dbReference type="CDD" id="cd02165">
    <property type="entry name" value="NMNAT"/>
    <property type="match status" value="1"/>
</dbReference>
<evidence type="ECO:0000256" key="9">
    <source>
        <dbReference type="ARBA" id="ARBA00048721"/>
    </source>
</evidence>
<organism evidence="12 13">
    <name type="scientific">Sporofaciens musculi</name>
    <dbReference type="NCBI Taxonomy" id="2681861"/>
    <lineage>
        <taxon>Bacteria</taxon>
        <taxon>Bacillati</taxon>
        <taxon>Bacillota</taxon>
        <taxon>Clostridia</taxon>
        <taxon>Lachnospirales</taxon>
        <taxon>Lachnospiraceae</taxon>
        <taxon>Sporofaciens</taxon>
    </lineage>
</organism>
<dbReference type="Proteomes" id="UP000460412">
    <property type="component" value="Unassembled WGS sequence"/>
</dbReference>
<accession>A0A7X3MGN1</accession>
<dbReference type="GO" id="GO:0004515">
    <property type="term" value="F:nicotinate-nucleotide adenylyltransferase activity"/>
    <property type="evidence" value="ECO:0007669"/>
    <property type="project" value="UniProtKB-UniRule"/>
</dbReference>
<evidence type="ECO:0000256" key="8">
    <source>
        <dbReference type="ARBA" id="ARBA00023027"/>
    </source>
</evidence>
<dbReference type="AlphaFoldDB" id="A0A7X3MGN1"/>
<dbReference type="NCBIfam" id="NF000840">
    <property type="entry name" value="PRK00071.1-3"/>
    <property type="match status" value="1"/>
</dbReference>
<evidence type="ECO:0000256" key="10">
    <source>
        <dbReference type="HAMAP-Rule" id="MF_00244"/>
    </source>
</evidence>
<dbReference type="Pfam" id="PF01467">
    <property type="entry name" value="CTP_transf_like"/>
    <property type="match status" value="1"/>
</dbReference>
<dbReference type="NCBIfam" id="TIGR00482">
    <property type="entry name" value="nicotinate (nicotinamide) nucleotide adenylyltransferase"/>
    <property type="match status" value="1"/>
</dbReference>
<keyword evidence="3 10" id="KW-0662">Pyridine nucleotide biosynthesis</keyword>
<comment type="function">
    <text evidence="1 10">Catalyzes the reversible adenylation of nicotinate mononucleotide (NaMN) to nicotinic acid adenine dinucleotide (NaAD).</text>
</comment>
<reference evidence="12 13" key="1">
    <citation type="submission" date="2019-12" db="EMBL/GenBank/DDBJ databases">
        <title>Sporaefaciens musculi gen. nov., sp. nov., a novel bacterium isolated from the caecum of an obese mouse.</title>
        <authorList>
            <person name="Rasmussen T.S."/>
            <person name="Streidl T."/>
            <person name="Hitch T.C.A."/>
            <person name="Wortmann E."/>
            <person name="Deptula P."/>
            <person name="Hansen M."/>
            <person name="Nielsen D.S."/>
            <person name="Clavel T."/>
            <person name="Vogensen F.K."/>
        </authorList>
    </citation>
    <scope>NUCLEOTIDE SEQUENCE [LARGE SCALE GENOMIC DNA]</scope>
    <source>
        <strain evidence="12 13">WCA-9-b2</strain>
    </source>
</reference>
<keyword evidence="4 10" id="KW-0808">Transferase</keyword>
<dbReference type="InterPro" id="IPR005248">
    <property type="entry name" value="NadD/NMNAT"/>
</dbReference>
<comment type="pathway">
    <text evidence="2 10">Cofactor biosynthesis; NAD(+) biosynthesis; deamido-NAD(+) from nicotinate D-ribonucleotide: step 1/1.</text>
</comment>
<evidence type="ECO:0000256" key="6">
    <source>
        <dbReference type="ARBA" id="ARBA00022741"/>
    </source>
</evidence>
<evidence type="ECO:0000259" key="11">
    <source>
        <dbReference type="Pfam" id="PF01467"/>
    </source>
</evidence>
<dbReference type="HAMAP" id="MF_00244">
    <property type="entry name" value="NaMN_adenylyltr"/>
    <property type="match status" value="1"/>
</dbReference>
<dbReference type="Gene3D" id="3.40.50.620">
    <property type="entry name" value="HUPs"/>
    <property type="match status" value="1"/>
</dbReference>